<accession>A0A3T0D8D0</accession>
<name>A0A3T0D8D0_9FIRM</name>
<dbReference type="EMBL" id="CP034791">
    <property type="protein sequence ID" value="AZT91405.1"/>
    <property type="molecule type" value="Genomic_DNA"/>
</dbReference>
<dbReference type="PANTHER" id="PTHR44591">
    <property type="entry name" value="STRESS RESPONSE REGULATOR PROTEIN 1"/>
    <property type="match status" value="1"/>
</dbReference>
<protein>
    <submittedName>
        <fullName evidence="5">Response regulator</fullName>
    </submittedName>
</protein>
<dbReference type="InterPro" id="IPR050595">
    <property type="entry name" value="Bact_response_regulator"/>
</dbReference>
<keyword evidence="6" id="KW-1185">Reference proteome</keyword>
<feature type="domain" description="Response regulatory" evidence="4">
    <location>
        <begin position="2"/>
        <end position="117"/>
    </location>
</feature>
<dbReference type="RefSeq" id="WP_011917922.1">
    <property type="nucleotide sequence ID" value="NZ_CP034791.1"/>
</dbReference>
<organism evidence="5 6">
    <name type="scientific">Caldicellulosiruptor changbaiensis</name>
    <dbReference type="NCBI Taxonomy" id="1222016"/>
    <lineage>
        <taxon>Bacteria</taxon>
        <taxon>Bacillati</taxon>
        <taxon>Bacillota</taxon>
        <taxon>Bacillota incertae sedis</taxon>
        <taxon>Caldicellulosiruptorales</taxon>
        <taxon>Caldicellulosiruptoraceae</taxon>
        <taxon>Caldicellulosiruptor</taxon>
    </lineage>
</organism>
<evidence type="ECO:0000256" key="2">
    <source>
        <dbReference type="ARBA" id="ARBA00023012"/>
    </source>
</evidence>
<dbReference type="InterPro" id="IPR001789">
    <property type="entry name" value="Sig_transdc_resp-reg_receiver"/>
</dbReference>
<dbReference type="PANTHER" id="PTHR44591:SF14">
    <property type="entry name" value="PROTEIN PILG"/>
    <property type="match status" value="1"/>
</dbReference>
<dbReference type="InterPro" id="IPR011006">
    <property type="entry name" value="CheY-like_superfamily"/>
</dbReference>
<evidence type="ECO:0000256" key="1">
    <source>
        <dbReference type="ARBA" id="ARBA00022553"/>
    </source>
</evidence>
<dbReference type="KEGG" id="ccha:ELD05_12780"/>
<reference evidence="5 6" key="1">
    <citation type="submission" date="2018-12" db="EMBL/GenBank/DDBJ databases">
        <title>Genome sequence from the cellulolytic species, Caldicellulosiruptor changbaiensis.</title>
        <authorList>
            <person name="Blumer-Schuette S.E."/>
            <person name="Mendoza C."/>
        </authorList>
    </citation>
    <scope>NUCLEOTIDE SEQUENCE [LARGE SCALE GENOMIC DNA]</scope>
    <source>
        <strain evidence="5 6">CBS-Z</strain>
    </source>
</reference>
<feature type="modified residue" description="4-aspartylphosphate" evidence="3">
    <location>
        <position position="52"/>
    </location>
</feature>
<dbReference type="SUPFAM" id="SSF52172">
    <property type="entry name" value="CheY-like"/>
    <property type="match status" value="1"/>
</dbReference>
<dbReference type="PROSITE" id="PS50110">
    <property type="entry name" value="RESPONSE_REGULATORY"/>
    <property type="match status" value="1"/>
</dbReference>
<dbReference type="Proteomes" id="UP000282930">
    <property type="component" value="Chromosome"/>
</dbReference>
<evidence type="ECO:0000313" key="5">
    <source>
        <dbReference type="EMBL" id="AZT91405.1"/>
    </source>
</evidence>
<dbReference type="AlphaFoldDB" id="A0A3T0D8D0"/>
<keyword evidence="1 3" id="KW-0597">Phosphoprotein</keyword>
<evidence type="ECO:0000313" key="6">
    <source>
        <dbReference type="Proteomes" id="UP000282930"/>
    </source>
</evidence>
<dbReference type="GO" id="GO:0000160">
    <property type="term" value="P:phosphorelay signal transduction system"/>
    <property type="evidence" value="ECO:0007669"/>
    <property type="project" value="UniProtKB-KW"/>
</dbReference>
<dbReference type="Gene3D" id="3.40.50.2300">
    <property type="match status" value="1"/>
</dbReference>
<evidence type="ECO:0000256" key="3">
    <source>
        <dbReference type="PROSITE-ProRule" id="PRU00169"/>
    </source>
</evidence>
<sequence length="128" mass="14364">MKICIVDDAQFIRQILKDIFISLGHQVIAEFSSASQLIENVEDLKPDIVTLDITMPDMDGLTATRILKNIIPDVKVIIISAISQPDIEKEAKKCGAYEFVRKPFSKLAIEHIIKQIEDEQNSKNGAIK</sequence>
<proteinExistence type="predicted"/>
<gene>
    <name evidence="5" type="ORF">ELD05_12780</name>
</gene>
<dbReference type="Pfam" id="PF00072">
    <property type="entry name" value="Response_reg"/>
    <property type="match status" value="1"/>
</dbReference>
<dbReference type="SMART" id="SM00448">
    <property type="entry name" value="REC"/>
    <property type="match status" value="1"/>
</dbReference>
<keyword evidence="2" id="KW-0902">Two-component regulatory system</keyword>
<evidence type="ECO:0000259" key="4">
    <source>
        <dbReference type="PROSITE" id="PS50110"/>
    </source>
</evidence>